<name>A0ACA9UAX3_BIOOC</name>
<reference evidence="1" key="1">
    <citation type="submission" date="2020-04" db="EMBL/GenBank/DDBJ databases">
        <authorList>
            <person name="Broberg M."/>
        </authorList>
    </citation>
    <scope>NUCLEOTIDE SEQUENCE</scope>
</reference>
<protein>
    <submittedName>
        <fullName evidence="1">Uncharacterized protein</fullName>
    </submittedName>
</protein>
<comment type="caution">
    <text evidence="1">The sequence shown here is derived from an EMBL/GenBank/DDBJ whole genome shotgun (WGS) entry which is preliminary data.</text>
</comment>
<organism evidence="1 2">
    <name type="scientific">Clonostachys rosea f. rosea IK726</name>
    <dbReference type="NCBI Taxonomy" id="1349383"/>
    <lineage>
        <taxon>Eukaryota</taxon>
        <taxon>Fungi</taxon>
        <taxon>Dikarya</taxon>
        <taxon>Ascomycota</taxon>
        <taxon>Pezizomycotina</taxon>
        <taxon>Sordariomycetes</taxon>
        <taxon>Hypocreomycetidae</taxon>
        <taxon>Hypocreales</taxon>
        <taxon>Bionectriaceae</taxon>
        <taxon>Clonostachys</taxon>
    </lineage>
</organism>
<accession>A0ACA9UAX3</accession>
<dbReference type="EMBL" id="CADEHS020000176">
    <property type="protein sequence ID" value="CAG9950485.1"/>
    <property type="molecule type" value="Genomic_DNA"/>
</dbReference>
<dbReference type="Proteomes" id="UP000836387">
    <property type="component" value="Unassembled WGS sequence"/>
</dbReference>
<gene>
    <name evidence="1" type="ORF">CRV2_00021167</name>
</gene>
<proteinExistence type="predicted"/>
<sequence>MAKDFGVVWQVQPMYMIQGVNMEIERSAEMWTEEGIGDSAVSRKPFKVDGYEKMSWCGGHLSDAFFAAVSGEEISQR</sequence>
<evidence type="ECO:0000313" key="1">
    <source>
        <dbReference type="EMBL" id="CAG9950485.1"/>
    </source>
</evidence>
<evidence type="ECO:0000313" key="2">
    <source>
        <dbReference type="Proteomes" id="UP000836387"/>
    </source>
</evidence>
<reference evidence="1" key="2">
    <citation type="submission" date="2021-10" db="EMBL/GenBank/DDBJ databases">
        <authorList>
            <person name="Piombo E."/>
        </authorList>
    </citation>
    <scope>NUCLEOTIDE SEQUENCE</scope>
</reference>
<keyword evidence="2" id="KW-1185">Reference proteome</keyword>